<dbReference type="GeneTree" id="ENSGT00940000159268"/>
<dbReference type="InterPro" id="IPR039008">
    <property type="entry name" value="IF_rod_dom"/>
</dbReference>
<evidence type="ECO:0000256" key="3">
    <source>
        <dbReference type="RuleBase" id="RU000685"/>
    </source>
</evidence>
<evidence type="ECO:0000259" key="6">
    <source>
        <dbReference type="PROSITE" id="PS51842"/>
    </source>
</evidence>
<dbReference type="PROSITE" id="PS00226">
    <property type="entry name" value="IF_ROD_1"/>
    <property type="match status" value="1"/>
</dbReference>
<dbReference type="GO" id="GO:0017166">
    <property type="term" value="F:vinculin binding"/>
    <property type="evidence" value="ECO:0007669"/>
    <property type="project" value="TreeGrafter"/>
</dbReference>
<dbReference type="PROSITE" id="PS51842">
    <property type="entry name" value="IF_ROD_2"/>
    <property type="match status" value="1"/>
</dbReference>
<evidence type="ECO:0000313" key="8">
    <source>
        <dbReference type="Proteomes" id="UP000694580"/>
    </source>
</evidence>
<organism evidence="7 8">
    <name type="scientific">Denticeps clupeoides</name>
    <name type="common">denticle herring</name>
    <dbReference type="NCBI Taxonomy" id="299321"/>
    <lineage>
        <taxon>Eukaryota</taxon>
        <taxon>Metazoa</taxon>
        <taxon>Chordata</taxon>
        <taxon>Craniata</taxon>
        <taxon>Vertebrata</taxon>
        <taxon>Euteleostomi</taxon>
        <taxon>Actinopterygii</taxon>
        <taxon>Neopterygii</taxon>
        <taxon>Teleostei</taxon>
        <taxon>Clupei</taxon>
        <taxon>Clupeiformes</taxon>
        <taxon>Denticipitoidei</taxon>
        <taxon>Denticipitidae</taxon>
        <taxon>Denticeps</taxon>
    </lineage>
</organism>
<reference evidence="7" key="2">
    <citation type="submission" date="2025-08" db="UniProtKB">
        <authorList>
            <consortium name="Ensembl"/>
        </authorList>
    </citation>
    <scope>IDENTIFICATION</scope>
</reference>
<dbReference type="GO" id="GO:0045104">
    <property type="term" value="P:intermediate filament cytoskeleton organization"/>
    <property type="evidence" value="ECO:0007669"/>
    <property type="project" value="InterPro"/>
</dbReference>
<name>A0AAY4BL66_9TELE</name>
<proteinExistence type="inferred from homology"/>
<dbReference type="PANTHER" id="PTHR47136:SF1">
    <property type="entry name" value="SYNEMIN"/>
    <property type="match status" value="1"/>
</dbReference>
<dbReference type="PANTHER" id="PTHR47136">
    <property type="entry name" value="SYNEMIN"/>
    <property type="match status" value="1"/>
</dbReference>
<feature type="compositionally biased region" description="Basic and acidic residues" evidence="5">
    <location>
        <begin position="403"/>
        <end position="430"/>
    </location>
</feature>
<keyword evidence="1 3" id="KW-0403">Intermediate filament</keyword>
<dbReference type="InterPro" id="IPR018039">
    <property type="entry name" value="IF_conserved"/>
</dbReference>
<gene>
    <name evidence="7" type="primary">SYNM</name>
</gene>
<dbReference type="GO" id="GO:0005200">
    <property type="term" value="F:structural constituent of cytoskeleton"/>
    <property type="evidence" value="ECO:0007669"/>
    <property type="project" value="InterPro"/>
</dbReference>
<dbReference type="GO" id="GO:0008307">
    <property type="term" value="F:structural constituent of muscle"/>
    <property type="evidence" value="ECO:0007669"/>
    <property type="project" value="InterPro"/>
</dbReference>
<dbReference type="Proteomes" id="UP000694580">
    <property type="component" value="Chromosome 17"/>
</dbReference>
<feature type="domain" description="IF rod" evidence="6">
    <location>
        <begin position="11"/>
        <end position="311"/>
    </location>
</feature>
<feature type="compositionally biased region" description="Basic and acidic residues" evidence="5">
    <location>
        <begin position="485"/>
        <end position="500"/>
    </location>
</feature>
<evidence type="ECO:0000256" key="4">
    <source>
        <dbReference type="SAM" id="Coils"/>
    </source>
</evidence>
<dbReference type="GO" id="GO:0005882">
    <property type="term" value="C:intermediate filament"/>
    <property type="evidence" value="ECO:0007669"/>
    <property type="project" value="UniProtKB-KW"/>
</dbReference>
<reference evidence="7" key="3">
    <citation type="submission" date="2025-09" db="UniProtKB">
        <authorList>
            <consortium name="Ensembl"/>
        </authorList>
    </citation>
    <scope>IDENTIFICATION</scope>
</reference>
<dbReference type="GO" id="GO:0031443">
    <property type="term" value="P:fast-twitch skeletal muscle fiber contraction"/>
    <property type="evidence" value="ECO:0007669"/>
    <property type="project" value="TreeGrafter"/>
</dbReference>
<dbReference type="SMART" id="SM01391">
    <property type="entry name" value="Filament"/>
    <property type="match status" value="1"/>
</dbReference>
<feature type="region of interest" description="Disordered" evidence="5">
    <location>
        <begin position="474"/>
        <end position="500"/>
    </location>
</feature>
<accession>A0AAY4BL66</accession>
<dbReference type="AlphaFoldDB" id="A0AAY4BL66"/>
<sequence length="1044" mass="117379">MSRYAGAFEDEKVELQELNCRLGQYLSRARQLERDNALLVAEIGRVREAGSRPPESGRTAELRELRAAARQLAFEKNRAEMERDRLRLELRAVQELRREESRVGRAVGGELQGRERELRRAHAANLALEERLVRLESECRALEEAHRADCARLRTAVPVTRTRPGPPAAAEDVEQYALALAESWRDTVEMYRVRMEEMEESVRADQARLEAMEREKVQYAGELSRLRAEMEKQGQIQVHLEDQLVNMQEKFRVDVDTFQMIIEELEHERMVLANTISKKMEDHQDLLQVKMGLGLEVAAYRALLEGEGRHAHLRSDQHSRERIIDIKMPTQPYSPRVPAFSKTELRRPFPSFDFRHKEAISSVRTSQTDSSSASRIVPINVYSSAQQSPAARRDMVAFAKASEERKIAGVKKESEERSVRTKEVSQKPTDRPQSVPPASGALDHKSVRVVSPPMMNLNSQQKNEAVTVERIQTKSKLGEQPEYQSDQRKHQDSSETVEGEPRVITSEKKVLDSVSVEDIIEKVMKPAGLDAKICSSPDSKVTYHIEKTEQEDGSTKTQIILESKVKEDLDISEDFALEELLSKEVKKVSLEDIKGTPTGSMIQNLLNLGLKEGESIQNKSVNVEIIEEPVESLSDEESEDRTKAAFFQPSSMFFQVEELENVHETTNQPQSSDDVMKASVTAAGYVRNGSVQIQESSTHMGTPYYSHDPESQEYFVSTPEDNVSESEELGGFMSYGHYGVLDDLSDERYYQEGAVPMKTSFVSKQDSYADDPDEAYEQDDQSFLRDHFPESIIEEEVCVSPVVQESVLKILKEDTLDPKEQLKEALGHIQSTVSGPLKEELSLFTKGAVADNMSVDIKKVQQASDNGTMTIVAELNVHQTLEDSGLLEQGDNISEEQILSALRSSSSGLHQALVGEAKGGYTMKVLTEEVSMEDMPWTLDSVESGEQRNRRDIIQSEQHITLGPTERSFTLQMDTTSGAVSGEVMNVQQLFDETNSGQLAKGIEEGLGMVPSEKLLHGQLSDPQLKVSHEKRIATVYLDSTKDD</sequence>
<evidence type="ECO:0000256" key="2">
    <source>
        <dbReference type="ARBA" id="ARBA00023054"/>
    </source>
</evidence>
<evidence type="ECO:0000256" key="1">
    <source>
        <dbReference type="ARBA" id="ARBA00022754"/>
    </source>
</evidence>
<dbReference type="GO" id="GO:0042383">
    <property type="term" value="C:sarcolemma"/>
    <property type="evidence" value="ECO:0007669"/>
    <property type="project" value="TreeGrafter"/>
</dbReference>
<dbReference type="RefSeq" id="XP_028814245.1">
    <property type="nucleotide sequence ID" value="XM_028958412.1"/>
</dbReference>
<dbReference type="GO" id="GO:0060053">
    <property type="term" value="C:neurofilament cytoskeleton"/>
    <property type="evidence" value="ECO:0007669"/>
    <property type="project" value="TreeGrafter"/>
</dbReference>
<dbReference type="InterPro" id="IPR030634">
    <property type="entry name" value="SYNM"/>
</dbReference>
<evidence type="ECO:0000313" key="7">
    <source>
        <dbReference type="Ensembl" id="ENSDCDP00010021694.1"/>
    </source>
</evidence>
<dbReference type="GeneID" id="114766994"/>
<dbReference type="GO" id="GO:0043034">
    <property type="term" value="C:costamere"/>
    <property type="evidence" value="ECO:0007669"/>
    <property type="project" value="TreeGrafter"/>
</dbReference>
<dbReference type="GO" id="GO:0019215">
    <property type="term" value="F:intermediate filament binding"/>
    <property type="evidence" value="ECO:0007669"/>
    <property type="project" value="TreeGrafter"/>
</dbReference>
<dbReference type="SUPFAM" id="SSF64593">
    <property type="entry name" value="Intermediate filament protein, coiled coil region"/>
    <property type="match status" value="2"/>
</dbReference>
<dbReference type="Pfam" id="PF00038">
    <property type="entry name" value="Filament"/>
    <property type="match status" value="1"/>
</dbReference>
<keyword evidence="2 4" id="KW-0175">Coiled coil</keyword>
<evidence type="ECO:0000256" key="5">
    <source>
        <dbReference type="SAM" id="MobiDB-lite"/>
    </source>
</evidence>
<feature type="coiled-coil region" evidence="4">
    <location>
        <begin position="181"/>
        <end position="229"/>
    </location>
</feature>
<protein>
    <recommendedName>
        <fullName evidence="6">IF rod domain-containing protein</fullName>
    </recommendedName>
</protein>
<comment type="similarity">
    <text evidence="3">Belongs to the intermediate filament family.</text>
</comment>
<feature type="region of interest" description="Disordered" evidence="5">
    <location>
        <begin position="403"/>
        <end position="444"/>
    </location>
</feature>
<reference evidence="7 8" key="1">
    <citation type="submission" date="2020-06" db="EMBL/GenBank/DDBJ databases">
        <authorList>
            <consortium name="Wellcome Sanger Institute Data Sharing"/>
        </authorList>
    </citation>
    <scope>NUCLEOTIDE SEQUENCE [LARGE SCALE GENOMIC DNA]</scope>
</reference>
<keyword evidence="8" id="KW-1185">Reference proteome</keyword>
<dbReference type="Gene3D" id="1.20.5.170">
    <property type="match status" value="1"/>
</dbReference>
<feature type="coiled-coil region" evidence="4">
    <location>
        <begin position="62"/>
        <end position="145"/>
    </location>
</feature>
<dbReference type="Ensembl" id="ENSDCDT00010023915.1">
    <property type="protein sequence ID" value="ENSDCDP00010021694.1"/>
    <property type="gene ID" value="ENSDCDG00010010743.1"/>
</dbReference>